<name>U6LNX5_9EIME</name>
<dbReference type="OrthoDB" id="348110at2759"/>
<reference evidence="1" key="1">
    <citation type="submission" date="2013-10" db="EMBL/GenBank/DDBJ databases">
        <title>Genomic analysis of the causative agents of coccidiosis in chickens.</title>
        <authorList>
            <person name="Reid A.J."/>
            <person name="Blake D."/>
            <person name="Billington K."/>
            <person name="Browne H."/>
            <person name="Dunn M."/>
            <person name="Hung S."/>
            <person name="Kawahara F."/>
            <person name="Miranda-Saavedra D."/>
            <person name="Mourier T."/>
            <person name="Nagra H."/>
            <person name="Otto T.D."/>
            <person name="Rawlings N."/>
            <person name="Sanchez A."/>
            <person name="Sanders M."/>
            <person name="Subramaniam C."/>
            <person name="Tay Y."/>
            <person name="Dear P."/>
            <person name="Doerig C."/>
            <person name="Gruber A."/>
            <person name="Parkinson J."/>
            <person name="Shirley M."/>
            <person name="Wan K.L."/>
            <person name="Berriman M."/>
            <person name="Tomley F."/>
            <person name="Pain A."/>
        </authorList>
    </citation>
    <scope>NUCLEOTIDE SEQUENCE [LARGE SCALE GENOMIC DNA]</scope>
    <source>
        <strain evidence="1">Houghton</strain>
    </source>
</reference>
<keyword evidence="2" id="KW-1185">Reference proteome</keyword>
<dbReference type="VEuPathDB" id="ToxoDB:EBH_0032380"/>
<organism evidence="1 2">
    <name type="scientific">Eimeria brunetti</name>
    <dbReference type="NCBI Taxonomy" id="51314"/>
    <lineage>
        <taxon>Eukaryota</taxon>
        <taxon>Sar</taxon>
        <taxon>Alveolata</taxon>
        <taxon>Apicomplexa</taxon>
        <taxon>Conoidasida</taxon>
        <taxon>Coccidia</taxon>
        <taxon>Eucoccidiorida</taxon>
        <taxon>Eimeriorina</taxon>
        <taxon>Eimeriidae</taxon>
        <taxon>Eimeria</taxon>
    </lineage>
</organism>
<evidence type="ECO:0000313" key="1">
    <source>
        <dbReference type="EMBL" id="CDJ50289.1"/>
    </source>
</evidence>
<reference evidence="1" key="2">
    <citation type="submission" date="2013-10" db="EMBL/GenBank/DDBJ databases">
        <authorList>
            <person name="Aslett M."/>
        </authorList>
    </citation>
    <scope>NUCLEOTIDE SEQUENCE [LARGE SCALE GENOMIC DNA]</scope>
    <source>
        <strain evidence="1">Houghton</strain>
    </source>
</reference>
<dbReference type="Proteomes" id="UP000030750">
    <property type="component" value="Unassembled WGS sequence"/>
</dbReference>
<protein>
    <submittedName>
        <fullName evidence="1">Uncharacterized protein</fullName>
    </submittedName>
</protein>
<sequence length="158" mass="18417">MTSGQFMAYRQQSTTGFLLPSNFFQSQAELRTWGVEDLADPSVQPYDKETVPRPFHVSLPGYAPRLCKYVLVKEEKKQRDPFLGPEISIFPPTWLPYWAPNPEFKPQPFGYDWRDSESFKMNRLPYVNAEFSPVSGEVTHMYNQNYPYTAYPYGVPRV</sequence>
<evidence type="ECO:0000313" key="2">
    <source>
        <dbReference type="Proteomes" id="UP000030750"/>
    </source>
</evidence>
<dbReference type="EMBL" id="HG712147">
    <property type="protein sequence ID" value="CDJ50289.1"/>
    <property type="molecule type" value="Genomic_DNA"/>
</dbReference>
<proteinExistence type="predicted"/>
<dbReference type="AlphaFoldDB" id="U6LNX5"/>
<accession>U6LNX5</accession>
<gene>
    <name evidence="1" type="ORF">EBH_0032380</name>
</gene>